<dbReference type="Gene3D" id="2.10.109.10">
    <property type="entry name" value="Umud Fragment, subunit A"/>
    <property type="match status" value="1"/>
</dbReference>
<dbReference type="Proteomes" id="UP000433737">
    <property type="component" value="Unassembled WGS sequence"/>
</dbReference>
<dbReference type="PANTHER" id="PTHR33516">
    <property type="entry name" value="LEXA REPRESSOR"/>
    <property type="match status" value="1"/>
</dbReference>
<sequence length="146" mass="16125">MRLRIIAIPDEAAPRQAFRQFLETVAAGFPSPAIGYEDTPLDLNEYCVRAKTATYFVRCEGESMIGAGIFDGDLLVVDKSKAAADGQIVIASVDGEFTVKKLQLRPEPMLLAMNPRYKPIPVEPDCLEIWGVVTYVIHRTDNVPAQ</sequence>
<dbReference type="InterPro" id="IPR039418">
    <property type="entry name" value="LexA-like"/>
</dbReference>
<dbReference type="NCBIfam" id="NF007621">
    <property type="entry name" value="PRK10276.1"/>
    <property type="match status" value="1"/>
</dbReference>
<keyword evidence="5" id="KW-0234">DNA repair</keyword>
<keyword evidence="6" id="KW-0742">SOS response</keyword>
<dbReference type="GO" id="GO:0009432">
    <property type="term" value="P:SOS response"/>
    <property type="evidence" value="ECO:0007669"/>
    <property type="project" value="UniProtKB-KW"/>
</dbReference>
<keyword evidence="2" id="KW-0227">DNA damage</keyword>
<dbReference type="InterPro" id="IPR015927">
    <property type="entry name" value="Peptidase_S24_S26A/B/C"/>
</dbReference>
<dbReference type="GO" id="GO:0016787">
    <property type="term" value="F:hydrolase activity"/>
    <property type="evidence" value="ECO:0007669"/>
    <property type="project" value="UniProtKB-KW"/>
</dbReference>
<dbReference type="GO" id="GO:0006355">
    <property type="term" value="P:regulation of DNA-templated transcription"/>
    <property type="evidence" value="ECO:0007669"/>
    <property type="project" value="InterPro"/>
</dbReference>
<dbReference type="InterPro" id="IPR006197">
    <property type="entry name" value="Peptidase_S24_LexA"/>
</dbReference>
<gene>
    <name evidence="9" type="primary">umuD</name>
    <name evidence="9" type="ORF">PANT111_560037</name>
</gene>
<dbReference type="InterPro" id="IPR050077">
    <property type="entry name" value="LexA_repressor"/>
</dbReference>
<proteinExistence type="inferred from homology"/>
<evidence type="ECO:0000256" key="2">
    <source>
        <dbReference type="ARBA" id="ARBA00022763"/>
    </source>
</evidence>
<dbReference type="GO" id="GO:0003677">
    <property type="term" value="F:DNA binding"/>
    <property type="evidence" value="ECO:0007669"/>
    <property type="project" value="InterPro"/>
</dbReference>
<dbReference type="EC" id="3.4.21.-" evidence="9"/>
<evidence type="ECO:0000256" key="5">
    <source>
        <dbReference type="ARBA" id="ARBA00023204"/>
    </source>
</evidence>
<keyword evidence="3 7" id="KW-0378">Hydrolase</keyword>
<evidence type="ECO:0000259" key="8">
    <source>
        <dbReference type="Pfam" id="PF00717"/>
    </source>
</evidence>
<keyword evidence="4 7" id="KW-0068">Autocatalytic cleavage</keyword>
<evidence type="ECO:0000256" key="3">
    <source>
        <dbReference type="ARBA" id="ARBA00022801"/>
    </source>
</evidence>
<dbReference type="EMBL" id="CABWMH010000052">
    <property type="protein sequence ID" value="VXC59278.1"/>
    <property type="molecule type" value="Genomic_DNA"/>
</dbReference>
<organism evidence="9 10">
    <name type="scientific">Pantoea brenneri</name>
    <dbReference type="NCBI Taxonomy" id="472694"/>
    <lineage>
        <taxon>Bacteria</taxon>
        <taxon>Pseudomonadati</taxon>
        <taxon>Pseudomonadota</taxon>
        <taxon>Gammaproteobacteria</taxon>
        <taxon>Enterobacterales</taxon>
        <taxon>Erwiniaceae</taxon>
        <taxon>Pantoea</taxon>
    </lineage>
</organism>
<protein>
    <submittedName>
        <fullName evidence="9">DNA polymerase V, subunit D</fullName>
        <ecNumber evidence="9">3.4.21.-</ecNumber>
    </submittedName>
</protein>
<evidence type="ECO:0000256" key="7">
    <source>
        <dbReference type="RuleBase" id="RU003991"/>
    </source>
</evidence>
<accession>A0AAX3JC74</accession>
<evidence type="ECO:0000313" key="10">
    <source>
        <dbReference type="Proteomes" id="UP000433737"/>
    </source>
</evidence>
<dbReference type="PANTHER" id="PTHR33516:SF2">
    <property type="entry name" value="LEXA REPRESSOR-RELATED"/>
    <property type="match status" value="1"/>
</dbReference>
<name>A0AAX3JC74_9GAMM</name>
<feature type="domain" description="Peptidase S24/S26A/S26B/S26C" evidence="8">
    <location>
        <begin position="21"/>
        <end position="133"/>
    </location>
</feature>
<dbReference type="RefSeq" id="WP_159224216.1">
    <property type="nucleotide sequence ID" value="NZ_LR733503.1"/>
</dbReference>
<dbReference type="AlphaFoldDB" id="A0AAX3JC74"/>
<evidence type="ECO:0000256" key="4">
    <source>
        <dbReference type="ARBA" id="ARBA00022813"/>
    </source>
</evidence>
<dbReference type="InterPro" id="IPR036286">
    <property type="entry name" value="LexA/Signal_pep-like_sf"/>
</dbReference>
<dbReference type="GO" id="GO:0006281">
    <property type="term" value="P:DNA repair"/>
    <property type="evidence" value="ECO:0007669"/>
    <property type="project" value="UniProtKB-KW"/>
</dbReference>
<evidence type="ECO:0000313" key="9">
    <source>
        <dbReference type="EMBL" id="VXC59278.1"/>
    </source>
</evidence>
<dbReference type="PRINTS" id="PR00726">
    <property type="entry name" value="LEXASERPTASE"/>
</dbReference>
<evidence type="ECO:0000256" key="1">
    <source>
        <dbReference type="ARBA" id="ARBA00007484"/>
    </source>
</evidence>
<reference evidence="9 10" key="1">
    <citation type="submission" date="2019-10" db="EMBL/GenBank/DDBJ databases">
        <authorList>
            <person name="Karimi E."/>
        </authorList>
    </citation>
    <scope>NUCLEOTIDE SEQUENCE [LARGE SCALE GENOMIC DNA]</scope>
    <source>
        <strain evidence="9">Pantoea sp. 111</strain>
    </source>
</reference>
<comment type="caution">
    <text evidence="9">The sequence shown here is derived from an EMBL/GenBank/DDBJ whole genome shotgun (WGS) entry which is preliminary data.</text>
</comment>
<dbReference type="SUPFAM" id="SSF51306">
    <property type="entry name" value="LexA/Signal peptidase"/>
    <property type="match status" value="1"/>
</dbReference>
<evidence type="ECO:0000256" key="6">
    <source>
        <dbReference type="ARBA" id="ARBA00023236"/>
    </source>
</evidence>
<comment type="similarity">
    <text evidence="1 7">Belongs to the peptidase S24 family.</text>
</comment>
<dbReference type="CDD" id="cd06529">
    <property type="entry name" value="S24_LexA-like"/>
    <property type="match status" value="1"/>
</dbReference>
<dbReference type="Pfam" id="PF00717">
    <property type="entry name" value="Peptidase_S24"/>
    <property type="match status" value="1"/>
</dbReference>